<dbReference type="OrthoDB" id="414540at2759"/>
<feature type="domain" description="CMP/dCMP-type deaminase" evidence="14">
    <location>
        <begin position="14"/>
        <end position="141"/>
    </location>
</feature>
<dbReference type="Proteomes" id="UP000192223">
    <property type="component" value="Unplaced"/>
</dbReference>
<feature type="binding site" evidence="12">
    <location>
        <position position="100"/>
    </location>
    <ligand>
        <name>Zn(2+)</name>
        <dbReference type="ChEBI" id="CHEBI:29105"/>
        <note>catalytic</note>
    </ligand>
</feature>
<organism evidence="15 16">
    <name type="scientific">Agrilus planipennis</name>
    <name type="common">Emerald ash borer</name>
    <name type="synonym">Agrilus marcopoli</name>
    <dbReference type="NCBI Taxonomy" id="224129"/>
    <lineage>
        <taxon>Eukaryota</taxon>
        <taxon>Metazoa</taxon>
        <taxon>Ecdysozoa</taxon>
        <taxon>Arthropoda</taxon>
        <taxon>Hexapoda</taxon>
        <taxon>Insecta</taxon>
        <taxon>Pterygota</taxon>
        <taxon>Neoptera</taxon>
        <taxon>Endopterygota</taxon>
        <taxon>Coleoptera</taxon>
        <taxon>Polyphaga</taxon>
        <taxon>Elateriformia</taxon>
        <taxon>Buprestoidea</taxon>
        <taxon>Buprestidae</taxon>
        <taxon>Agrilinae</taxon>
        <taxon>Agrilus</taxon>
    </lineage>
</organism>
<evidence type="ECO:0000256" key="6">
    <source>
        <dbReference type="ARBA" id="ARBA00022801"/>
    </source>
</evidence>
<dbReference type="PANTHER" id="PTHR11644:SF2">
    <property type="entry name" value="CYTIDINE DEAMINASE"/>
    <property type="match status" value="1"/>
</dbReference>
<keyword evidence="7 12" id="KW-0862">Zinc</keyword>
<dbReference type="InterPro" id="IPR050202">
    <property type="entry name" value="Cyt/Deoxycyt_deaminase"/>
</dbReference>
<dbReference type="STRING" id="224129.A0A1W4WR91"/>
<dbReference type="Pfam" id="PF00383">
    <property type="entry name" value="dCMP_cyt_deam_1"/>
    <property type="match status" value="1"/>
</dbReference>
<dbReference type="CDD" id="cd01283">
    <property type="entry name" value="cytidine_deaminase"/>
    <property type="match status" value="1"/>
</dbReference>
<evidence type="ECO:0000256" key="4">
    <source>
        <dbReference type="ARBA" id="ARBA00012783"/>
    </source>
</evidence>
<evidence type="ECO:0000256" key="5">
    <source>
        <dbReference type="ARBA" id="ARBA00022723"/>
    </source>
</evidence>
<dbReference type="NCBIfam" id="NF004064">
    <property type="entry name" value="PRK05578.1"/>
    <property type="match status" value="1"/>
</dbReference>
<dbReference type="Gene3D" id="3.40.140.10">
    <property type="entry name" value="Cytidine Deaminase, domain 2"/>
    <property type="match status" value="1"/>
</dbReference>
<dbReference type="NCBIfam" id="TIGR01354">
    <property type="entry name" value="cyt_deam_tetra"/>
    <property type="match status" value="1"/>
</dbReference>
<comment type="catalytic activity">
    <reaction evidence="9 13">
        <text>cytidine + H2O + H(+) = uridine + NH4(+)</text>
        <dbReference type="Rhea" id="RHEA:16069"/>
        <dbReference type="ChEBI" id="CHEBI:15377"/>
        <dbReference type="ChEBI" id="CHEBI:15378"/>
        <dbReference type="ChEBI" id="CHEBI:16704"/>
        <dbReference type="ChEBI" id="CHEBI:17562"/>
        <dbReference type="ChEBI" id="CHEBI:28938"/>
        <dbReference type="EC" id="3.5.4.5"/>
    </reaction>
</comment>
<dbReference type="PROSITE" id="PS51747">
    <property type="entry name" value="CYT_DCMP_DEAMINASES_2"/>
    <property type="match status" value="1"/>
</dbReference>
<dbReference type="GO" id="GO:0072527">
    <property type="term" value="P:pyrimidine-containing compound metabolic process"/>
    <property type="evidence" value="ECO:0007669"/>
    <property type="project" value="UniProtKB-ARBA"/>
</dbReference>
<comment type="function">
    <text evidence="2 13">This enzyme scavenges exogenous and endogenous cytidine and 2'-deoxycytidine for UMP synthesis.</text>
</comment>
<dbReference type="InParanoid" id="A0A1W4WR91"/>
<dbReference type="GeneID" id="108735197"/>
<comment type="cofactor">
    <cofactor evidence="1 12 13">
        <name>Zn(2+)</name>
        <dbReference type="ChEBI" id="CHEBI:29105"/>
    </cofactor>
</comment>
<evidence type="ECO:0000313" key="15">
    <source>
        <dbReference type="Proteomes" id="UP000192223"/>
    </source>
</evidence>
<dbReference type="EC" id="3.5.4.5" evidence="4 13"/>
<accession>A0A1W4WR91</accession>
<sequence length="146" mass="16326">MQSLKVVEFDKLDTTIQELLREATKAREFAYCPYSNFSVGACLQCEDGTLYRGCNVENAAYPAGICAERTAFVKAISEGKSKFKSLAVIANQEKFITPPCGICRQFMSEFDDITVYLAKPTLESATVLKLSELLPFQFQLNSDFTF</sequence>
<feature type="active site" description="Proton donor" evidence="10">
    <location>
        <position position="68"/>
    </location>
</feature>
<protein>
    <recommendedName>
        <fullName evidence="4 13">Cytidine deaminase</fullName>
        <ecNumber evidence="4 13">3.5.4.5</ecNumber>
    </recommendedName>
    <alternativeName>
        <fullName evidence="8 13">Cytidine aminohydrolase</fullName>
    </alternativeName>
</protein>
<evidence type="ECO:0000259" key="14">
    <source>
        <dbReference type="PROSITE" id="PS51747"/>
    </source>
</evidence>
<dbReference type="GO" id="GO:0055086">
    <property type="term" value="P:nucleobase-containing small molecule metabolic process"/>
    <property type="evidence" value="ECO:0007669"/>
    <property type="project" value="UniProtKB-ARBA"/>
</dbReference>
<gene>
    <name evidence="16" type="primary">LOC108735197</name>
</gene>
<evidence type="ECO:0000313" key="16">
    <source>
        <dbReference type="RefSeq" id="XP_018322545.1"/>
    </source>
</evidence>
<evidence type="ECO:0000256" key="11">
    <source>
        <dbReference type="PIRSR" id="PIRSR606262-2"/>
    </source>
</evidence>
<dbReference type="RefSeq" id="XP_018322545.1">
    <property type="nucleotide sequence ID" value="XM_018467043.2"/>
</dbReference>
<dbReference type="InterPro" id="IPR002125">
    <property type="entry name" value="CMP_dCMP_dom"/>
</dbReference>
<comment type="similarity">
    <text evidence="3 13">Belongs to the cytidine and deoxycytidylate deaminase family.</text>
</comment>
<evidence type="ECO:0000256" key="7">
    <source>
        <dbReference type="ARBA" id="ARBA00022833"/>
    </source>
</evidence>
<evidence type="ECO:0000256" key="2">
    <source>
        <dbReference type="ARBA" id="ARBA00003949"/>
    </source>
</evidence>
<keyword evidence="6 13" id="KW-0378">Hydrolase</keyword>
<proteinExistence type="inferred from homology"/>
<evidence type="ECO:0000256" key="8">
    <source>
        <dbReference type="ARBA" id="ARBA00032005"/>
    </source>
</evidence>
<dbReference type="InterPro" id="IPR016193">
    <property type="entry name" value="Cytidine_deaminase-like"/>
</dbReference>
<keyword evidence="5 12" id="KW-0479">Metal-binding</keyword>
<comment type="catalytic activity">
    <reaction evidence="13">
        <text>2'-deoxycytidine + H2O + H(+) = 2'-deoxyuridine + NH4(+)</text>
        <dbReference type="Rhea" id="RHEA:13433"/>
        <dbReference type="ChEBI" id="CHEBI:15377"/>
        <dbReference type="ChEBI" id="CHEBI:15378"/>
        <dbReference type="ChEBI" id="CHEBI:15698"/>
        <dbReference type="ChEBI" id="CHEBI:16450"/>
        <dbReference type="ChEBI" id="CHEBI:28938"/>
        <dbReference type="EC" id="3.5.4.5"/>
    </reaction>
</comment>
<dbReference type="SUPFAM" id="SSF53927">
    <property type="entry name" value="Cytidine deaminase-like"/>
    <property type="match status" value="1"/>
</dbReference>
<evidence type="ECO:0000256" key="9">
    <source>
        <dbReference type="ARBA" id="ARBA00049558"/>
    </source>
</evidence>
<name>A0A1W4WR91_AGRPL</name>
<evidence type="ECO:0000256" key="1">
    <source>
        <dbReference type="ARBA" id="ARBA00001947"/>
    </source>
</evidence>
<evidence type="ECO:0000256" key="3">
    <source>
        <dbReference type="ARBA" id="ARBA00006576"/>
    </source>
</evidence>
<reference evidence="16" key="1">
    <citation type="submission" date="2025-08" db="UniProtKB">
        <authorList>
            <consortium name="RefSeq"/>
        </authorList>
    </citation>
    <scope>IDENTIFICATION</scope>
    <source>
        <tissue evidence="16">Entire body</tissue>
    </source>
</reference>
<feature type="binding site" evidence="12">
    <location>
        <position position="103"/>
    </location>
    <ligand>
        <name>Zn(2+)</name>
        <dbReference type="ChEBI" id="CHEBI:29105"/>
        <note>catalytic</note>
    </ligand>
</feature>
<evidence type="ECO:0000256" key="10">
    <source>
        <dbReference type="PIRSR" id="PIRSR606262-1"/>
    </source>
</evidence>
<dbReference type="FunCoup" id="A0A1W4WR91">
    <property type="interactions" value="108"/>
</dbReference>
<dbReference type="FunFam" id="3.40.140.10:FF:000008">
    <property type="entry name" value="Cytidine deaminase"/>
    <property type="match status" value="1"/>
</dbReference>
<feature type="binding site" evidence="11">
    <location>
        <begin position="55"/>
        <end position="61"/>
    </location>
    <ligand>
        <name>substrate</name>
    </ligand>
</feature>
<feature type="binding site" evidence="12">
    <location>
        <position position="66"/>
    </location>
    <ligand>
        <name>Zn(2+)</name>
        <dbReference type="ChEBI" id="CHEBI:29105"/>
        <note>catalytic</note>
    </ligand>
</feature>
<dbReference type="GO" id="GO:0004126">
    <property type="term" value="F:cytidine deaminase activity"/>
    <property type="evidence" value="ECO:0007669"/>
    <property type="project" value="UniProtKB-UniRule"/>
</dbReference>
<dbReference type="GO" id="GO:0008270">
    <property type="term" value="F:zinc ion binding"/>
    <property type="evidence" value="ECO:0007669"/>
    <property type="project" value="UniProtKB-UniRule"/>
</dbReference>
<dbReference type="GO" id="GO:0005829">
    <property type="term" value="C:cytosol"/>
    <property type="evidence" value="ECO:0007669"/>
    <property type="project" value="TreeGrafter"/>
</dbReference>
<dbReference type="InterPro" id="IPR006262">
    <property type="entry name" value="Cyt_deam_tetra"/>
</dbReference>
<keyword evidence="15" id="KW-1185">Reference proteome</keyword>
<dbReference type="AlphaFoldDB" id="A0A1W4WR91"/>
<dbReference type="PANTHER" id="PTHR11644">
    <property type="entry name" value="CYTIDINE DEAMINASE"/>
    <property type="match status" value="1"/>
</dbReference>
<dbReference type="KEGG" id="apln:108735197"/>
<evidence type="ECO:0000256" key="12">
    <source>
        <dbReference type="PIRSR" id="PIRSR606262-3"/>
    </source>
</evidence>
<evidence type="ECO:0000256" key="13">
    <source>
        <dbReference type="RuleBase" id="RU364006"/>
    </source>
</evidence>